<reference evidence="2 3" key="2">
    <citation type="submission" date="2024-07" db="EMBL/GenBank/DDBJ databases">
        <authorList>
            <person name="Akdeniz Z."/>
        </authorList>
    </citation>
    <scope>NUCLEOTIDE SEQUENCE [LARGE SCALE GENOMIC DNA]</scope>
</reference>
<name>A0AA86RJV8_9EUKA</name>
<comment type="caution">
    <text evidence="1">The sequence shown here is derived from an EMBL/GenBank/DDBJ whole genome shotgun (WGS) entry which is preliminary data.</text>
</comment>
<dbReference type="AlphaFoldDB" id="A0AA86RJV8"/>
<keyword evidence="3" id="KW-1185">Reference proteome</keyword>
<dbReference type="Proteomes" id="UP001642409">
    <property type="component" value="Unassembled WGS sequence"/>
</dbReference>
<reference evidence="1" key="1">
    <citation type="submission" date="2023-06" db="EMBL/GenBank/DDBJ databases">
        <authorList>
            <person name="Kurt Z."/>
        </authorList>
    </citation>
    <scope>NUCLEOTIDE SEQUENCE</scope>
</reference>
<gene>
    <name evidence="2" type="ORF">HINF_LOCUS47294</name>
    <name evidence="1" type="ORF">HINF_LOCUS65637</name>
</gene>
<protein>
    <submittedName>
        <fullName evidence="2">Hypothetical_protein</fullName>
    </submittedName>
</protein>
<evidence type="ECO:0000313" key="2">
    <source>
        <dbReference type="EMBL" id="CAL6056996.1"/>
    </source>
</evidence>
<dbReference type="EMBL" id="CATOUU010001182">
    <property type="protein sequence ID" value="CAI9977992.1"/>
    <property type="molecule type" value="Genomic_DNA"/>
</dbReference>
<dbReference type="EMBL" id="CAXDID020000212">
    <property type="protein sequence ID" value="CAL6056996.1"/>
    <property type="molecule type" value="Genomic_DNA"/>
</dbReference>
<evidence type="ECO:0000313" key="3">
    <source>
        <dbReference type="Proteomes" id="UP001642409"/>
    </source>
</evidence>
<organism evidence="1">
    <name type="scientific">Hexamita inflata</name>
    <dbReference type="NCBI Taxonomy" id="28002"/>
    <lineage>
        <taxon>Eukaryota</taxon>
        <taxon>Metamonada</taxon>
        <taxon>Diplomonadida</taxon>
        <taxon>Hexamitidae</taxon>
        <taxon>Hexamitinae</taxon>
        <taxon>Hexamita</taxon>
    </lineage>
</organism>
<evidence type="ECO:0000313" key="1">
    <source>
        <dbReference type="EMBL" id="CAI9977992.1"/>
    </source>
</evidence>
<sequence>MTEKDIFDQITLEQIEKQIVLKRGHDFVSGFPSHKDNCNSIVEISIFNCEVDLSRLNTKNRIFFEKCTLLNKVHRLRVNELYIDTCRVRSSQFIGASIKALHIYRDYQEHMNLAEYVSLTTIIDDLQMRFQYQQKTLGENQKHILSRKLTVCKQETGCCKQIGKSLSNSSRMFKIIQLKMNQKLQSSTKRIVKNTIKILFQVLNKKEKQIAKFKVYQKVFSSSKIN</sequence>
<proteinExistence type="predicted"/>
<accession>A0AA86RJV8</accession>